<feature type="region of interest" description="Disordered" evidence="1">
    <location>
        <begin position="316"/>
        <end position="342"/>
    </location>
</feature>
<feature type="compositionally biased region" description="Basic and acidic residues" evidence="1">
    <location>
        <begin position="316"/>
        <end position="326"/>
    </location>
</feature>
<keyword evidence="3" id="KW-1185">Reference proteome</keyword>
<proteinExistence type="predicted"/>
<dbReference type="EMBL" id="QJKJ01006020">
    <property type="protein sequence ID" value="RDX88196.1"/>
    <property type="molecule type" value="Genomic_DNA"/>
</dbReference>
<gene>
    <name evidence="2" type="ORF">CR513_30243</name>
</gene>
<organism evidence="2 3">
    <name type="scientific">Mucuna pruriens</name>
    <name type="common">Velvet bean</name>
    <name type="synonym">Dolichos pruriens</name>
    <dbReference type="NCBI Taxonomy" id="157652"/>
    <lineage>
        <taxon>Eukaryota</taxon>
        <taxon>Viridiplantae</taxon>
        <taxon>Streptophyta</taxon>
        <taxon>Embryophyta</taxon>
        <taxon>Tracheophyta</taxon>
        <taxon>Spermatophyta</taxon>
        <taxon>Magnoliopsida</taxon>
        <taxon>eudicotyledons</taxon>
        <taxon>Gunneridae</taxon>
        <taxon>Pentapetalae</taxon>
        <taxon>rosids</taxon>
        <taxon>fabids</taxon>
        <taxon>Fabales</taxon>
        <taxon>Fabaceae</taxon>
        <taxon>Papilionoideae</taxon>
        <taxon>50 kb inversion clade</taxon>
        <taxon>NPAAA clade</taxon>
        <taxon>indigoferoid/millettioid clade</taxon>
        <taxon>Phaseoleae</taxon>
        <taxon>Mucuna</taxon>
    </lineage>
</organism>
<evidence type="ECO:0000313" key="3">
    <source>
        <dbReference type="Proteomes" id="UP000257109"/>
    </source>
</evidence>
<reference evidence="2" key="1">
    <citation type="submission" date="2018-05" db="EMBL/GenBank/DDBJ databases">
        <title>Draft genome of Mucuna pruriens seed.</title>
        <authorList>
            <person name="Nnadi N.E."/>
            <person name="Vos R."/>
            <person name="Hasami M.H."/>
            <person name="Devisetty U.K."/>
            <person name="Aguiy J.C."/>
        </authorList>
    </citation>
    <scope>NUCLEOTIDE SEQUENCE [LARGE SCALE GENOMIC DNA]</scope>
    <source>
        <strain evidence="2">JCA_2017</strain>
    </source>
</reference>
<accession>A0A371GCG1</accession>
<sequence length="342" mass="40721">MVLCVQKFQNDIFNKKFLIFTNCKDAPNVLTKDVQNLVSKFSLKTYFCQMASIIVLTYKRRKELSTRFPNQRIFTRYQNPYEDQYLEKDELLPVIVLEKDKAKPNPIQIARTLFPPDFHYLPIHSHKTRTFYEFILGNIQFSKIKILNILSHQDCNQPLFQQKSFSRSFLPQHYTYYDYVWYHTWNIVKVHKMYLQYFQKEINEAYNYFGEKSSFVSEYTTTQQYETIHIKILCRQTKVKWWKKFNNNLISKSKINEWVSNNSKSTSQQNTSPLKKQQEEKEASFLLEKQKVMAELASATTVEEFEATLLKARSILDSDNADHSDTESSESNSYLRNGDMFD</sequence>
<feature type="non-terminal residue" evidence="2">
    <location>
        <position position="1"/>
    </location>
</feature>
<comment type="caution">
    <text evidence="2">The sequence shown here is derived from an EMBL/GenBank/DDBJ whole genome shotgun (WGS) entry which is preliminary data.</text>
</comment>
<dbReference type="OrthoDB" id="1735266at2759"/>
<dbReference type="AlphaFoldDB" id="A0A371GCG1"/>
<evidence type="ECO:0000313" key="2">
    <source>
        <dbReference type="EMBL" id="RDX88196.1"/>
    </source>
</evidence>
<protein>
    <submittedName>
        <fullName evidence="2">Uncharacterized protein</fullName>
    </submittedName>
</protein>
<evidence type="ECO:0000256" key="1">
    <source>
        <dbReference type="SAM" id="MobiDB-lite"/>
    </source>
</evidence>
<name>A0A371GCG1_MUCPR</name>
<dbReference type="Proteomes" id="UP000257109">
    <property type="component" value="Unassembled WGS sequence"/>
</dbReference>